<feature type="region of interest" description="Disordered" evidence="1">
    <location>
        <begin position="359"/>
        <end position="394"/>
    </location>
</feature>
<accession>A0A6L2NGP6</accession>
<keyword evidence="4" id="KW-0548">Nucleotidyltransferase</keyword>
<keyword evidence="4" id="KW-0808">Transferase</keyword>
<feature type="domain" description="Retrovirus-related Pol polyprotein from transposon TNT 1-94-like beta-barrel" evidence="3">
    <location>
        <begin position="438"/>
        <end position="473"/>
    </location>
</feature>
<keyword evidence="4" id="KW-0695">RNA-directed DNA polymerase</keyword>
<evidence type="ECO:0000313" key="4">
    <source>
        <dbReference type="EMBL" id="GEU85386.1"/>
    </source>
</evidence>
<dbReference type="PANTHER" id="PTHR11439:SF509">
    <property type="entry name" value="RNA-DIRECTED DNA POLYMERASE"/>
    <property type="match status" value="1"/>
</dbReference>
<protein>
    <submittedName>
        <fullName evidence="4">Putative reverse transcriptase, RNA-dependent DNA polymerase, Gag-polypeptide of LTR copia-type</fullName>
    </submittedName>
</protein>
<dbReference type="Pfam" id="PF22936">
    <property type="entry name" value="Pol_BBD"/>
    <property type="match status" value="1"/>
</dbReference>
<dbReference type="Pfam" id="PF07727">
    <property type="entry name" value="RVT_2"/>
    <property type="match status" value="2"/>
</dbReference>
<organism evidence="4">
    <name type="scientific">Tanacetum cinerariifolium</name>
    <name type="common">Dalmatian daisy</name>
    <name type="synonym">Chrysanthemum cinerariifolium</name>
    <dbReference type="NCBI Taxonomy" id="118510"/>
    <lineage>
        <taxon>Eukaryota</taxon>
        <taxon>Viridiplantae</taxon>
        <taxon>Streptophyta</taxon>
        <taxon>Embryophyta</taxon>
        <taxon>Tracheophyta</taxon>
        <taxon>Spermatophyta</taxon>
        <taxon>Magnoliopsida</taxon>
        <taxon>eudicotyledons</taxon>
        <taxon>Gunneridae</taxon>
        <taxon>Pentapetalae</taxon>
        <taxon>asterids</taxon>
        <taxon>campanulids</taxon>
        <taxon>Asterales</taxon>
        <taxon>Asteraceae</taxon>
        <taxon>Asteroideae</taxon>
        <taxon>Anthemideae</taxon>
        <taxon>Anthemidinae</taxon>
        <taxon>Tanacetum</taxon>
    </lineage>
</organism>
<dbReference type="GO" id="GO:0003964">
    <property type="term" value="F:RNA-directed DNA polymerase activity"/>
    <property type="evidence" value="ECO:0007669"/>
    <property type="project" value="UniProtKB-KW"/>
</dbReference>
<feature type="compositionally biased region" description="Basic residues" evidence="1">
    <location>
        <begin position="808"/>
        <end position="826"/>
    </location>
</feature>
<comment type="caution">
    <text evidence="4">The sequence shown here is derived from an EMBL/GenBank/DDBJ whole genome shotgun (WGS) entry which is preliminary data.</text>
</comment>
<evidence type="ECO:0000259" key="2">
    <source>
        <dbReference type="Pfam" id="PF07727"/>
    </source>
</evidence>
<feature type="domain" description="Reverse transcriptase Ty1/copia-type" evidence="2">
    <location>
        <begin position="477"/>
        <end position="587"/>
    </location>
</feature>
<dbReference type="InterPro" id="IPR054722">
    <property type="entry name" value="PolX-like_BBD"/>
</dbReference>
<feature type="compositionally biased region" description="Basic and acidic residues" evidence="1">
    <location>
        <begin position="39"/>
        <end position="48"/>
    </location>
</feature>
<gene>
    <name evidence="4" type="ORF">Tci_057364</name>
</gene>
<dbReference type="PANTHER" id="PTHR11439">
    <property type="entry name" value="GAG-POL-RELATED RETROTRANSPOSON"/>
    <property type="match status" value="1"/>
</dbReference>
<dbReference type="EMBL" id="BKCJ010009097">
    <property type="protein sequence ID" value="GEU85386.1"/>
    <property type="molecule type" value="Genomic_DNA"/>
</dbReference>
<feature type="region of interest" description="Disordered" evidence="1">
    <location>
        <begin position="749"/>
        <end position="826"/>
    </location>
</feature>
<feature type="compositionally biased region" description="Polar residues" evidence="1">
    <location>
        <begin position="21"/>
        <end position="36"/>
    </location>
</feature>
<dbReference type="AlphaFoldDB" id="A0A6L2NGP6"/>
<feature type="compositionally biased region" description="Basic and acidic residues" evidence="1">
    <location>
        <begin position="372"/>
        <end position="382"/>
    </location>
</feature>
<evidence type="ECO:0000256" key="1">
    <source>
        <dbReference type="SAM" id="MobiDB-lite"/>
    </source>
</evidence>
<dbReference type="InterPro" id="IPR013103">
    <property type="entry name" value="RVT_2"/>
</dbReference>
<evidence type="ECO:0000259" key="3">
    <source>
        <dbReference type="Pfam" id="PF22936"/>
    </source>
</evidence>
<sequence length="967" mass="110625">MQSSIFISSINLFSSVNNKSNELNSQHTHSPHSGSTFEPLHKNEEKHSQGPNATASEDERFANHDDDQYNIVSEGDEFLIHPRDDIHQNIQDSQNFIRSSRTFVFPRNFNDYVVECKVKYSLEKYVNYSNLSKEIFCFASMLQKSVEPFKHQPWVDAINLEMDALYRKNTWELAYLPNGRKSIGSKWVFKIKYKSDGEIVRYKARLVAKGFNEKDEIGFDETLSLVVKIVIVRCLINLVVQSSWTLYPMDVNNAFLYNDLKETVYMSLPPGYYPANETGLMEAIEKGFGGNKESKKVQRTLLKQQYENFAASSLETLDQTFDRFQKLISQLEIQDGIGGYDWSYQAEEEHPTNHALMALTSSGSSFGSDSEENVKSRSDKGYHAVPPPYTGNNIPPKPDLMFIDEQVESESVDVVSNVASSDVKTGNPQQMKYKEKRVIDSGCSRHMIGNKCYFSEYEDYDGGFVSFGDGKGIISKKDKWAIDTKWVFRNKKDKRGIVVKKKARLVAQGHTQEEGIDYDEVFAPVARIEAIRLFLAYASFKDFVVYQMDVKSAFLYGKIKEEVYVCPPPGFEDLNFPDKVYKKNDGIFINQDKYVADILKKFDFSTVKKTSTPIEHNKALIKDVESKDVDVHLYKLMIGSLMYLTASRPDITFVVFDCFWTSAKVKTVNDDVQLQALVDGKKVIVNEASIRRDLQLDDAEDTACLPNDAIFEGLTRIRGRNRFFGVITPLFEIIMVQALEEVGDIPTDTQYIPIPTQPSSSQPQRKPKPRKKQREDTEVPHTEPQAEKRVPTPSHDHYPVTNQEAKIKKVKQRVKKLEGKKKKRTHGLKSLYKVRLSDRVESFKDKEDQGRINDQDLFGVYDLKGDEVFMDVTTGENVKQDATVAESVEDPSEFRTTSSPLPSQHPHAKDKGKGFMVEPKKPLKKKDQIALDEEVERKLEAEIKAEIDEEERIAREKNEANREMIEE</sequence>
<proteinExistence type="predicted"/>
<feature type="region of interest" description="Disordered" evidence="1">
    <location>
        <begin position="880"/>
        <end position="932"/>
    </location>
</feature>
<feature type="compositionally biased region" description="Basic and acidic residues" evidence="1">
    <location>
        <begin position="773"/>
        <end position="798"/>
    </location>
</feature>
<feature type="domain" description="Reverse transcriptase Ty1/copia-type" evidence="2">
    <location>
        <begin position="169"/>
        <end position="308"/>
    </location>
</feature>
<reference evidence="4" key="1">
    <citation type="journal article" date="2019" name="Sci. Rep.">
        <title>Draft genome of Tanacetum cinerariifolium, the natural source of mosquito coil.</title>
        <authorList>
            <person name="Yamashiro T."/>
            <person name="Shiraishi A."/>
            <person name="Satake H."/>
            <person name="Nakayama K."/>
        </authorList>
    </citation>
    <scope>NUCLEOTIDE SEQUENCE</scope>
</reference>
<feature type="region of interest" description="Disordered" evidence="1">
    <location>
        <begin position="21"/>
        <end position="57"/>
    </location>
</feature>
<feature type="region of interest" description="Disordered" evidence="1">
    <location>
        <begin position="944"/>
        <end position="967"/>
    </location>
</feature>
<feature type="compositionally biased region" description="Basic and acidic residues" evidence="1">
    <location>
        <begin position="907"/>
        <end position="932"/>
    </location>
</feature>
<name>A0A6L2NGP6_TANCI</name>